<organism evidence="1 2">
    <name type="scientific">Floridaenema evergladense BLCC-F167</name>
    <dbReference type="NCBI Taxonomy" id="3153639"/>
    <lineage>
        <taxon>Bacteria</taxon>
        <taxon>Bacillati</taxon>
        <taxon>Cyanobacteriota</taxon>
        <taxon>Cyanophyceae</taxon>
        <taxon>Oscillatoriophycideae</taxon>
        <taxon>Aerosakkonematales</taxon>
        <taxon>Aerosakkonemataceae</taxon>
        <taxon>Floridanema</taxon>
        <taxon>Floridanema evergladense</taxon>
    </lineage>
</organism>
<dbReference type="EMBL" id="JBHFNT010000246">
    <property type="protein sequence ID" value="MFB2838330.1"/>
    <property type="molecule type" value="Genomic_DNA"/>
</dbReference>
<evidence type="ECO:0000313" key="2">
    <source>
        <dbReference type="Proteomes" id="UP001576780"/>
    </source>
</evidence>
<proteinExistence type="predicted"/>
<accession>A0ABV4WT93</accession>
<protein>
    <submittedName>
        <fullName evidence="1">Uncharacterized protein</fullName>
    </submittedName>
</protein>
<reference evidence="1 2" key="1">
    <citation type="submission" date="2024-09" db="EMBL/GenBank/DDBJ databases">
        <title>Floridaenema gen nov. (Aerosakkonemataceae, Aerosakkonematales ord. nov., Cyanobacteria) from benthic tropical and subtropical fresh waters, with the description of four new species.</title>
        <authorList>
            <person name="Moretto J.A."/>
            <person name="Berthold D.E."/>
            <person name="Lefler F.W."/>
            <person name="Huang I.-S."/>
            <person name="Laughinghouse H. IV."/>
        </authorList>
    </citation>
    <scope>NUCLEOTIDE SEQUENCE [LARGE SCALE GENOMIC DNA]</scope>
    <source>
        <strain evidence="1 2">BLCC-F167</strain>
    </source>
</reference>
<dbReference type="Proteomes" id="UP001576780">
    <property type="component" value="Unassembled WGS sequence"/>
</dbReference>
<gene>
    <name evidence="1" type="ORF">ACE1CA_27875</name>
</gene>
<name>A0ABV4WT93_9CYAN</name>
<evidence type="ECO:0000313" key="1">
    <source>
        <dbReference type="EMBL" id="MFB2838330.1"/>
    </source>
</evidence>
<dbReference type="RefSeq" id="WP_413280651.1">
    <property type="nucleotide sequence ID" value="NZ_JBHFNT010000246.1"/>
</dbReference>
<keyword evidence="2" id="KW-1185">Reference proteome</keyword>
<sequence length="66" mass="7425">MNTLQDIEQAIKQLSPEELAAFRTWFAEFDAEIWDKQFEADVAAGKLDALAEKALKHLLEGSCTDL</sequence>
<comment type="caution">
    <text evidence="1">The sequence shown here is derived from an EMBL/GenBank/DDBJ whole genome shotgun (WGS) entry which is preliminary data.</text>
</comment>